<protein>
    <submittedName>
        <fullName evidence="3">G0S2</fullName>
    </submittedName>
</protein>
<proteinExistence type="predicted"/>
<dbReference type="OrthoDB" id="9373743at2759"/>
<keyword evidence="2" id="KW-1133">Transmembrane helix</keyword>
<evidence type="ECO:0000313" key="4">
    <source>
        <dbReference type="Proteomes" id="UP000242450"/>
    </source>
</evidence>
<comment type="caution">
    <text evidence="3">The sequence shown here is derived from an EMBL/GenBank/DDBJ whole genome shotgun (WGS) entry which is preliminary data.</text>
</comment>
<dbReference type="InterPro" id="IPR016821">
    <property type="entry name" value="G0S2"/>
</dbReference>
<dbReference type="GO" id="GO:0005739">
    <property type="term" value="C:mitochondrion"/>
    <property type="evidence" value="ECO:0007669"/>
    <property type="project" value="TreeGrafter"/>
</dbReference>
<dbReference type="Proteomes" id="UP000242450">
    <property type="component" value="Chromosome 14"/>
</dbReference>
<accession>A0A212CQX5</accession>
<gene>
    <name evidence="3" type="ORF">Celaphus_00011258</name>
</gene>
<feature type="compositionally biased region" description="Basic residues" evidence="1">
    <location>
        <begin position="46"/>
        <end position="63"/>
    </location>
</feature>
<dbReference type="Pfam" id="PF15103">
    <property type="entry name" value="G0-G1_switch_2"/>
    <property type="match status" value="1"/>
</dbReference>
<dbReference type="AlphaFoldDB" id="A0A212CQX5"/>
<keyword evidence="2" id="KW-0472">Membrane</keyword>
<keyword evidence="4" id="KW-1185">Reference proteome</keyword>
<feature type="region of interest" description="Disordered" evidence="1">
    <location>
        <begin position="26"/>
        <end position="86"/>
    </location>
</feature>
<keyword evidence="2" id="KW-0812">Transmembrane</keyword>
<evidence type="ECO:0000313" key="3">
    <source>
        <dbReference type="EMBL" id="OWK08408.1"/>
    </source>
</evidence>
<evidence type="ECO:0000256" key="1">
    <source>
        <dbReference type="SAM" id="MobiDB-lite"/>
    </source>
</evidence>
<evidence type="ECO:0000256" key="2">
    <source>
        <dbReference type="SAM" id="Phobius"/>
    </source>
</evidence>
<name>A0A212CQX5_CEREH</name>
<dbReference type="PANTHER" id="PTHR15570:SF2">
    <property type="entry name" value="G0_G1 SWITCH PROTEIN 2"/>
    <property type="match status" value="1"/>
</dbReference>
<dbReference type="PANTHER" id="PTHR15570">
    <property type="entry name" value="G0/G1 SWITCH PROTEIN 2"/>
    <property type="match status" value="1"/>
</dbReference>
<sequence>VPAPPRPFLPLLSLAGVPEAQEAGLAETNISGPGALTRCQLPSPHPKARRKARRSRTQRRGAHAHGDRRPSSGGAPVTPTPRPGAQMETVQELIPLAKELMAQKPSAKLVRMYVLGGVLALFGAVLGLMETVCGPFTAADRQREREATLAELRAAGGEPAPQEQGKPLEAVQGCRALSNRLHAS</sequence>
<reference evidence="3 4" key="1">
    <citation type="journal article" date="2018" name="Mol. Genet. Genomics">
        <title>The red deer Cervus elaphus genome CerEla1.0: sequencing, annotating, genes, and chromosomes.</title>
        <authorList>
            <person name="Bana N.A."/>
            <person name="Nyiri A."/>
            <person name="Nagy J."/>
            <person name="Frank K."/>
            <person name="Nagy T."/>
            <person name="Steger V."/>
            <person name="Schiller M."/>
            <person name="Lakatos P."/>
            <person name="Sugar L."/>
            <person name="Horn P."/>
            <person name="Barta E."/>
            <person name="Orosz L."/>
        </authorList>
    </citation>
    <scope>NUCLEOTIDE SEQUENCE [LARGE SCALE GENOMIC DNA]</scope>
    <source>
        <strain evidence="3">Hungarian</strain>
    </source>
</reference>
<dbReference type="EMBL" id="MKHE01000014">
    <property type="protein sequence ID" value="OWK08408.1"/>
    <property type="molecule type" value="Genomic_DNA"/>
</dbReference>
<feature type="non-terminal residue" evidence="3">
    <location>
        <position position="1"/>
    </location>
</feature>
<feature type="transmembrane region" description="Helical" evidence="2">
    <location>
        <begin position="110"/>
        <end position="129"/>
    </location>
</feature>
<organism evidence="3 4">
    <name type="scientific">Cervus elaphus hippelaphus</name>
    <name type="common">European red deer</name>
    <dbReference type="NCBI Taxonomy" id="46360"/>
    <lineage>
        <taxon>Eukaryota</taxon>
        <taxon>Metazoa</taxon>
        <taxon>Chordata</taxon>
        <taxon>Craniata</taxon>
        <taxon>Vertebrata</taxon>
        <taxon>Euteleostomi</taxon>
        <taxon>Mammalia</taxon>
        <taxon>Eutheria</taxon>
        <taxon>Laurasiatheria</taxon>
        <taxon>Artiodactyla</taxon>
        <taxon>Ruminantia</taxon>
        <taxon>Pecora</taxon>
        <taxon>Cervidae</taxon>
        <taxon>Cervinae</taxon>
        <taxon>Cervus</taxon>
    </lineage>
</organism>
<dbReference type="GO" id="GO:2001238">
    <property type="term" value="P:positive regulation of extrinsic apoptotic signaling pathway"/>
    <property type="evidence" value="ECO:0007669"/>
    <property type="project" value="TreeGrafter"/>
</dbReference>